<dbReference type="GO" id="GO:0006298">
    <property type="term" value="P:mismatch repair"/>
    <property type="evidence" value="ECO:0007669"/>
    <property type="project" value="InterPro"/>
</dbReference>
<dbReference type="Pfam" id="PF13589">
    <property type="entry name" value="HATPase_c_3"/>
    <property type="match status" value="1"/>
</dbReference>
<dbReference type="Pfam" id="PF08676">
    <property type="entry name" value="MutL_C"/>
    <property type="match status" value="1"/>
</dbReference>
<dbReference type="InterPro" id="IPR037198">
    <property type="entry name" value="MutL_C_sf"/>
</dbReference>
<feature type="compositionally biased region" description="Low complexity" evidence="3">
    <location>
        <begin position="517"/>
        <end position="526"/>
    </location>
</feature>
<evidence type="ECO:0000313" key="7">
    <source>
        <dbReference type="Proteomes" id="UP001055712"/>
    </source>
</evidence>
<feature type="compositionally biased region" description="Low complexity" evidence="3">
    <location>
        <begin position="575"/>
        <end position="586"/>
    </location>
</feature>
<sequence length="946" mass="99886">MAAAPAAAIKPIDKGTIHRICSGQVILDLATAVKELVENALDAGATSIEIRLKEYGGELLEVADNGHGVSPENYQALTLKYHTSKLANFTDLQELGTFGFRGEALSSLCAVADVSVVTRTTEQEVGVRLSYDPNGLLVEQAGAARTVGTTIAVRELFKRLPVRHGEFLRHIKREYARLVALLQAYALISTGVRIICTNQVGSGTRTTVVNTRGSPCVRDNILAVFGGKAADSMDPLQVEELHSGVTAAGWVSKANVSSGRASGDRQFFFLNGRPVDLPKAAKVLNDTYRSLGSPATAASKPMAVVDFRLPTDSYDVNVTPDKRKVFLHAEQRIMAAFQQGLQALWEPSRNTYDVQDTLGVTQQAQRGGSGSGRAAVAAGARSIPLQSFSQFSRASPVGVASAAGASPGAKRLQHQQQGGDGEEEGGEEVHEQEQGSPAEPPSKRRAVLPLAAFALGVGSQQTAAGPDSQDQAMQEQQEQQQEQAVGKQRSLLSFGFLQSKPEPGGREHSSRGQLECQHPQQHPQQQDLEEGFEGDGGGGAEGSGRSLNALRQPAATAAVLETTPVVVAADEDAQQRQQQQQQQWDQGQGGGGGAGDSEGDDMYELSDAEAGERGGAQPEEPAAAGQANAAVAEPAAGEGAAAAAAVAGAAEAGGATQAANTGGDITAAVDLAGMRRRLLAAARSSATAAAAQQAGRRRRSQFAAASLASGSGGAGEAGLSREQAEAVAEQELARVFHKADFLRLEVVGQFNLGFILARLDRDLFIIDQHASDEKYNFERLQRTTTLNRQPLLAPQALELSPTEELTVRDNLEVFTRNGFDFCDDTATGRLRLSAVPFSKNTTFGAGDVLELVTLLDSGAAAPYAVGTEAGASTSRQPDSVVRPSRVRAMLASRACRSSIMIGRALEPRSMRLILEHLSQLHSPWNCPHGRPTMRHLALLPAPELQP</sequence>
<dbReference type="GO" id="GO:0005524">
    <property type="term" value="F:ATP binding"/>
    <property type="evidence" value="ECO:0007669"/>
    <property type="project" value="InterPro"/>
</dbReference>
<dbReference type="SUPFAM" id="SSF54211">
    <property type="entry name" value="Ribosomal protein S5 domain 2-like"/>
    <property type="match status" value="1"/>
</dbReference>
<dbReference type="AlphaFoldDB" id="A0A9D4TQD9"/>
<accession>A0A9D4TQD9</accession>
<organism evidence="6 7">
    <name type="scientific">Chlorella vulgaris</name>
    <name type="common">Green alga</name>
    <dbReference type="NCBI Taxonomy" id="3077"/>
    <lineage>
        <taxon>Eukaryota</taxon>
        <taxon>Viridiplantae</taxon>
        <taxon>Chlorophyta</taxon>
        <taxon>core chlorophytes</taxon>
        <taxon>Trebouxiophyceae</taxon>
        <taxon>Chlorellales</taxon>
        <taxon>Chlorellaceae</taxon>
        <taxon>Chlorella clade</taxon>
        <taxon>Chlorella</taxon>
    </lineage>
</organism>
<dbReference type="GO" id="GO:0140664">
    <property type="term" value="F:ATP-dependent DNA damage sensor activity"/>
    <property type="evidence" value="ECO:0007669"/>
    <property type="project" value="InterPro"/>
</dbReference>
<dbReference type="InterPro" id="IPR042121">
    <property type="entry name" value="MutL_C_regsub"/>
</dbReference>
<evidence type="ECO:0000259" key="5">
    <source>
        <dbReference type="SMART" id="SM01340"/>
    </source>
</evidence>
<dbReference type="EMBL" id="SIDB01000006">
    <property type="protein sequence ID" value="KAI3431618.1"/>
    <property type="molecule type" value="Genomic_DNA"/>
</dbReference>
<protein>
    <submittedName>
        <fullName evidence="6">Uncharacterized protein</fullName>
    </submittedName>
</protein>
<dbReference type="CDD" id="cd16926">
    <property type="entry name" value="HATPase_MutL-MLH-PMS-like"/>
    <property type="match status" value="1"/>
</dbReference>
<proteinExistence type="inferred from homology"/>
<keyword evidence="2" id="KW-0227">DNA damage</keyword>
<feature type="compositionally biased region" description="Low complexity" evidence="3">
    <location>
        <begin position="615"/>
        <end position="630"/>
    </location>
</feature>
<dbReference type="Gene3D" id="3.30.1540.20">
    <property type="entry name" value="MutL, C-terminal domain, dimerisation subdomain"/>
    <property type="match status" value="1"/>
</dbReference>
<feature type="compositionally biased region" description="Low complexity" evidence="3">
    <location>
        <begin position="399"/>
        <end position="417"/>
    </location>
</feature>
<dbReference type="GO" id="GO:0032389">
    <property type="term" value="C:MutLalpha complex"/>
    <property type="evidence" value="ECO:0007669"/>
    <property type="project" value="TreeGrafter"/>
</dbReference>
<gene>
    <name evidence="6" type="ORF">D9Q98_004667</name>
</gene>
<dbReference type="SUPFAM" id="SSF118116">
    <property type="entry name" value="DNA mismatch repair protein MutL"/>
    <property type="match status" value="1"/>
</dbReference>
<dbReference type="Gene3D" id="3.30.1370.100">
    <property type="entry name" value="MutL, C-terminal domain, regulatory subdomain"/>
    <property type="match status" value="1"/>
</dbReference>
<dbReference type="InterPro" id="IPR042120">
    <property type="entry name" value="MutL_C_dimsub"/>
</dbReference>
<keyword evidence="7" id="KW-1185">Reference proteome</keyword>
<feature type="region of interest" description="Disordered" evidence="3">
    <location>
        <begin position="571"/>
        <end position="630"/>
    </location>
</feature>
<comment type="caution">
    <text evidence="6">The sequence shown here is derived from an EMBL/GenBank/DDBJ whole genome shotgun (WGS) entry which is preliminary data.</text>
</comment>
<dbReference type="SMART" id="SM00853">
    <property type="entry name" value="MutL_C"/>
    <property type="match status" value="1"/>
</dbReference>
<feature type="region of interest" description="Disordered" evidence="3">
    <location>
        <begin position="399"/>
        <end position="443"/>
    </location>
</feature>
<feature type="domain" description="MutL C-terminal dimerisation" evidence="4">
    <location>
        <begin position="746"/>
        <end position="905"/>
    </location>
</feature>
<dbReference type="SMART" id="SM01340">
    <property type="entry name" value="DNA_mis_repair"/>
    <property type="match status" value="1"/>
</dbReference>
<name>A0A9D4TQD9_CHLVU</name>
<dbReference type="FunFam" id="3.30.565.10:FF:000014">
    <property type="entry name" value="Mismatch repair endonuclease pms1, putative"/>
    <property type="match status" value="1"/>
</dbReference>
<feature type="domain" description="DNA mismatch repair protein S5" evidence="5">
    <location>
        <begin position="221"/>
        <end position="346"/>
    </location>
</feature>
<comment type="similarity">
    <text evidence="1">Belongs to the DNA mismatch repair MutL/HexB family.</text>
</comment>
<dbReference type="GO" id="GO:0030983">
    <property type="term" value="F:mismatched DNA binding"/>
    <property type="evidence" value="ECO:0007669"/>
    <property type="project" value="InterPro"/>
</dbReference>
<reference evidence="6" key="2">
    <citation type="submission" date="2020-11" db="EMBL/GenBank/DDBJ databases">
        <authorList>
            <person name="Cecchin M."/>
            <person name="Marcolungo L."/>
            <person name="Rossato M."/>
            <person name="Girolomoni L."/>
            <person name="Cosentino E."/>
            <person name="Cuine S."/>
            <person name="Li-Beisson Y."/>
            <person name="Delledonne M."/>
            <person name="Ballottari M."/>
        </authorList>
    </citation>
    <scope>NUCLEOTIDE SEQUENCE</scope>
    <source>
        <strain evidence="6">211/11P</strain>
        <tissue evidence="6">Whole cell</tissue>
    </source>
</reference>
<dbReference type="Pfam" id="PF01119">
    <property type="entry name" value="DNA_mis_repair"/>
    <property type="match status" value="1"/>
</dbReference>
<dbReference type="CDD" id="cd03484">
    <property type="entry name" value="MutL_Trans_hPMS_2_like"/>
    <property type="match status" value="1"/>
</dbReference>
<dbReference type="InterPro" id="IPR002099">
    <property type="entry name" value="MutL/Mlh/PMS"/>
</dbReference>
<feature type="region of interest" description="Disordered" evidence="3">
    <location>
        <begin position="459"/>
        <end position="546"/>
    </location>
</feature>
<dbReference type="InterPro" id="IPR014762">
    <property type="entry name" value="DNA_mismatch_repair_CS"/>
</dbReference>
<dbReference type="PANTHER" id="PTHR10073:SF52">
    <property type="entry name" value="MISMATCH REPAIR ENDONUCLEASE PMS2"/>
    <property type="match status" value="1"/>
</dbReference>
<dbReference type="NCBIfam" id="TIGR00585">
    <property type="entry name" value="mutl"/>
    <property type="match status" value="1"/>
</dbReference>
<dbReference type="InterPro" id="IPR014721">
    <property type="entry name" value="Ribsml_uS5_D2-typ_fold_subgr"/>
</dbReference>
<dbReference type="PANTHER" id="PTHR10073">
    <property type="entry name" value="DNA MISMATCH REPAIR PROTEIN MLH, PMS, MUTL"/>
    <property type="match status" value="1"/>
</dbReference>
<dbReference type="InterPro" id="IPR013507">
    <property type="entry name" value="DNA_mismatch_S5_2-like"/>
</dbReference>
<feature type="compositionally biased region" description="Polar residues" evidence="3">
    <location>
        <begin position="459"/>
        <end position="473"/>
    </location>
</feature>
<evidence type="ECO:0000256" key="1">
    <source>
        <dbReference type="ARBA" id="ARBA00006082"/>
    </source>
</evidence>
<reference evidence="6" key="1">
    <citation type="journal article" date="2019" name="Plant J.">
        <title>Chlorella vulgaris genome assembly and annotation reveals the molecular basis for metabolic acclimation to high light conditions.</title>
        <authorList>
            <person name="Cecchin M."/>
            <person name="Marcolungo L."/>
            <person name="Rossato M."/>
            <person name="Girolomoni L."/>
            <person name="Cosentino E."/>
            <person name="Cuine S."/>
            <person name="Li-Beisson Y."/>
            <person name="Delledonne M."/>
            <person name="Ballottari M."/>
        </authorList>
    </citation>
    <scope>NUCLEOTIDE SEQUENCE</scope>
    <source>
        <strain evidence="6">211/11P</strain>
    </source>
</reference>
<feature type="compositionally biased region" description="Acidic residues" evidence="3">
    <location>
        <begin position="597"/>
        <end position="609"/>
    </location>
</feature>
<evidence type="ECO:0000259" key="4">
    <source>
        <dbReference type="SMART" id="SM00853"/>
    </source>
</evidence>
<dbReference type="SUPFAM" id="SSF55874">
    <property type="entry name" value="ATPase domain of HSP90 chaperone/DNA topoisomerase II/histidine kinase"/>
    <property type="match status" value="1"/>
</dbReference>
<evidence type="ECO:0000256" key="2">
    <source>
        <dbReference type="ARBA" id="ARBA00022763"/>
    </source>
</evidence>
<feature type="compositionally biased region" description="Low complexity" evidence="3">
    <location>
        <begin position="474"/>
        <end position="483"/>
    </location>
</feature>
<dbReference type="FunFam" id="3.30.1370.100:FF:000001">
    <property type="entry name" value="Mismatch repair endonuclease pms1, putative"/>
    <property type="match status" value="1"/>
</dbReference>
<dbReference type="InterPro" id="IPR036890">
    <property type="entry name" value="HATPase_C_sf"/>
</dbReference>
<dbReference type="OrthoDB" id="10254304at2759"/>
<dbReference type="PROSITE" id="PS00058">
    <property type="entry name" value="DNA_MISMATCH_REPAIR_1"/>
    <property type="match status" value="1"/>
</dbReference>
<dbReference type="Gene3D" id="3.30.230.10">
    <property type="match status" value="1"/>
</dbReference>
<dbReference type="InterPro" id="IPR014790">
    <property type="entry name" value="MutL_C"/>
</dbReference>
<dbReference type="Gene3D" id="3.30.565.10">
    <property type="entry name" value="Histidine kinase-like ATPase, C-terminal domain"/>
    <property type="match status" value="1"/>
</dbReference>
<dbReference type="GO" id="GO:0016887">
    <property type="term" value="F:ATP hydrolysis activity"/>
    <property type="evidence" value="ECO:0007669"/>
    <property type="project" value="InterPro"/>
</dbReference>
<dbReference type="InterPro" id="IPR038973">
    <property type="entry name" value="MutL/Mlh/Pms-like"/>
</dbReference>
<evidence type="ECO:0000313" key="6">
    <source>
        <dbReference type="EMBL" id="KAI3431618.1"/>
    </source>
</evidence>
<dbReference type="InterPro" id="IPR020568">
    <property type="entry name" value="Ribosomal_Su5_D2-typ_SF"/>
</dbReference>
<dbReference type="Proteomes" id="UP001055712">
    <property type="component" value="Unassembled WGS sequence"/>
</dbReference>
<feature type="compositionally biased region" description="Gly residues" evidence="3">
    <location>
        <begin position="587"/>
        <end position="596"/>
    </location>
</feature>
<evidence type="ECO:0000256" key="3">
    <source>
        <dbReference type="SAM" id="MobiDB-lite"/>
    </source>
</evidence>